<sequence>MSASHSDDSVAKLASRLTLEQKVAQLCGLSVMNLTDRKKSLPAGARSPI</sequence>
<gene>
    <name evidence="1" type="ORF">RND15_00245</name>
</gene>
<dbReference type="EMBL" id="JAVRFD010000001">
    <property type="protein sequence ID" value="MDT0541159.1"/>
    <property type="molecule type" value="Genomic_DNA"/>
</dbReference>
<evidence type="ECO:0000313" key="2">
    <source>
        <dbReference type="Proteomes" id="UP001180754"/>
    </source>
</evidence>
<proteinExistence type="predicted"/>
<reference evidence="1" key="1">
    <citation type="submission" date="2024-05" db="EMBL/GenBank/DDBJ databases">
        <title>30 novel species of actinomycetes from the DSMZ collection.</title>
        <authorList>
            <person name="Nouioui I."/>
        </authorList>
    </citation>
    <scope>NUCLEOTIDE SEQUENCE</scope>
    <source>
        <strain evidence="1">DSM 41529</strain>
    </source>
</reference>
<protein>
    <recommendedName>
        <fullName evidence="3">Deoxyribose-phosphate aldolase</fullName>
    </recommendedName>
</protein>
<evidence type="ECO:0000313" key="1">
    <source>
        <dbReference type="EMBL" id="MDT0541159.1"/>
    </source>
</evidence>
<dbReference type="Proteomes" id="UP001180754">
    <property type="component" value="Unassembled WGS sequence"/>
</dbReference>
<name>A0ABU2X5H5_9ACTN</name>
<accession>A0ABU2X5H5</accession>
<organism evidence="1 2">
    <name type="scientific">Streptomyces lonegramiae</name>
    <dbReference type="NCBI Taxonomy" id="3075524"/>
    <lineage>
        <taxon>Bacteria</taxon>
        <taxon>Bacillati</taxon>
        <taxon>Actinomycetota</taxon>
        <taxon>Actinomycetes</taxon>
        <taxon>Kitasatosporales</taxon>
        <taxon>Streptomycetaceae</taxon>
        <taxon>Streptomyces</taxon>
    </lineage>
</organism>
<dbReference type="RefSeq" id="WP_311721414.1">
    <property type="nucleotide sequence ID" value="NZ_JAVRFD010000001.1"/>
</dbReference>
<keyword evidence="2" id="KW-1185">Reference proteome</keyword>
<comment type="caution">
    <text evidence="1">The sequence shown here is derived from an EMBL/GenBank/DDBJ whole genome shotgun (WGS) entry which is preliminary data.</text>
</comment>
<evidence type="ECO:0008006" key="3">
    <source>
        <dbReference type="Google" id="ProtNLM"/>
    </source>
</evidence>